<gene>
    <name evidence="1" type="ORF">B0H15DRAFT_751295</name>
</gene>
<dbReference type="Proteomes" id="UP001222325">
    <property type="component" value="Unassembled WGS sequence"/>
</dbReference>
<evidence type="ECO:0000313" key="2">
    <source>
        <dbReference type="Proteomes" id="UP001222325"/>
    </source>
</evidence>
<sequence>ITRIVEKQLGEELDLPTRIRPPRLDMPTKFTGVDDHTAFIRWLEKLVAWMRTMLYGGPEADSYRVSILKNLLDGVALEWYIDFVENYKANPSDTLDFIGVLCALHRRFITTATAHHALRDF</sequence>
<comment type="caution">
    <text evidence="1">The sequence shown here is derived from an EMBL/GenBank/DDBJ whole genome shotgun (WGS) entry which is preliminary data.</text>
</comment>
<feature type="non-terminal residue" evidence="1">
    <location>
        <position position="121"/>
    </location>
</feature>
<evidence type="ECO:0000313" key="1">
    <source>
        <dbReference type="EMBL" id="KAJ7066894.1"/>
    </source>
</evidence>
<keyword evidence="2" id="KW-1185">Reference proteome</keyword>
<dbReference type="EMBL" id="JARJCN010000157">
    <property type="protein sequence ID" value="KAJ7066894.1"/>
    <property type="molecule type" value="Genomic_DNA"/>
</dbReference>
<reference evidence="1" key="1">
    <citation type="submission" date="2023-03" db="EMBL/GenBank/DDBJ databases">
        <title>Massive genome expansion in bonnet fungi (Mycena s.s.) driven by repeated elements and novel gene families across ecological guilds.</title>
        <authorList>
            <consortium name="Lawrence Berkeley National Laboratory"/>
            <person name="Harder C.B."/>
            <person name="Miyauchi S."/>
            <person name="Viragh M."/>
            <person name="Kuo A."/>
            <person name="Thoen E."/>
            <person name="Andreopoulos B."/>
            <person name="Lu D."/>
            <person name="Skrede I."/>
            <person name="Drula E."/>
            <person name="Henrissat B."/>
            <person name="Morin E."/>
            <person name="Kohler A."/>
            <person name="Barry K."/>
            <person name="LaButti K."/>
            <person name="Morin E."/>
            <person name="Salamov A."/>
            <person name="Lipzen A."/>
            <person name="Mereny Z."/>
            <person name="Hegedus B."/>
            <person name="Baldrian P."/>
            <person name="Stursova M."/>
            <person name="Weitz H."/>
            <person name="Taylor A."/>
            <person name="Grigoriev I.V."/>
            <person name="Nagy L.G."/>
            <person name="Martin F."/>
            <person name="Kauserud H."/>
        </authorList>
    </citation>
    <scope>NUCLEOTIDE SEQUENCE</scope>
    <source>
        <strain evidence="1">CBHHK173m</strain>
    </source>
</reference>
<feature type="non-terminal residue" evidence="1">
    <location>
        <position position="1"/>
    </location>
</feature>
<dbReference type="AlphaFoldDB" id="A0AAD6TR78"/>
<proteinExistence type="predicted"/>
<organism evidence="1 2">
    <name type="scientific">Mycena belliarum</name>
    <dbReference type="NCBI Taxonomy" id="1033014"/>
    <lineage>
        <taxon>Eukaryota</taxon>
        <taxon>Fungi</taxon>
        <taxon>Dikarya</taxon>
        <taxon>Basidiomycota</taxon>
        <taxon>Agaricomycotina</taxon>
        <taxon>Agaricomycetes</taxon>
        <taxon>Agaricomycetidae</taxon>
        <taxon>Agaricales</taxon>
        <taxon>Marasmiineae</taxon>
        <taxon>Mycenaceae</taxon>
        <taxon>Mycena</taxon>
    </lineage>
</organism>
<evidence type="ECO:0008006" key="3">
    <source>
        <dbReference type="Google" id="ProtNLM"/>
    </source>
</evidence>
<protein>
    <recommendedName>
        <fullName evidence="3">Retrotransposon gag domain-containing protein</fullName>
    </recommendedName>
</protein>
<name>A0AAD6TR78_9AGAR</name>
<accession>A0AAD6TR78</accession>